<feature type="region of interest" description="Disordered" evidence="1">
    <location>
        <begin position="475"/>
        <end position="499"/>
    </location>
</feature>
<keyword evidence="2" id="KW-0472">Membrane</keyword>
<feature type="domain" description="VWFA" evidence="3">
    <location>
        <begin position="101"/>
        <end position="276"/>
    </location>
</feature>
<protein>
    <submittedName>
        <fullName evidence="4">VWA domain-containing protein</fullName>
    </submittedName>
</protein>
<evidence type="ECO:0000256" key="2">
    <source>
        <dbReference type="SAM" id="Phobius"/>
    </source>
</evidence>
<evidence type="ECO:0000256" key="1">
    <source>
        <dbReference type="SAM" id="MobiDB-lite"/>
    </source>
</evidence>
<dbReference type="Proteomes" id="UP001169719">
    <property type="component" value="Unassembled WGS sequence"/>
</dbReference>
<keyword evidence="2" id="KW-1133">Transmembrane helix</keyword>
<dbReference type="EMBL" id="JAUEOZ010000002">
    <property type="protein sequence ID" value="MDN2482707.1"/>
    <property type="molecule type" value="Genomic_DNA"/>
</dbReference>
<dbReference type="SUPFAM" id="SSF53300">
    <property type="entry name" value="vWA-like"/>
    <property type="match status" value="1"/>
</dbReference>
<evidence type="ECO:0000259" key="3">
    <source>
        <dbReference type="PROSITE" id="PS50234"/>
    </source>
</evidence>
<dbReference type="InterPro" id="IPR050768">
    <property type="entry name" value="UPF0353/GerABKA_families"/>
</dbReference>
<evidence type="ECO:0000313" key="5">
    <source>
        <dbReference type="Proteomes" id="UP001169719"/>
    </source>
</evidence>
<dbReference type="PROSITE" id="PS50234">
    <property type="entry name" value="VWFA"/>
    <property type="match status" value="1"/>
</dbReference>
<proteinExistence type="predicted"/>
<dbReference type="PANTHER" id="PTHR22550">
    <property type="entry name" value="SPORE GERMINATION PROTEIN"/>
    <property type="match status" value="1"/>
</dbReference>
<dbReference type="InterPro" id="IPR036465">
    <property type="entry name" value="vWFA_dom_sf"/>
</dbReference>
<dbReference type="Pfam" id="PF13519">
    <property type="entry name" value="VWA_2"/>
    <property type="match status" value="1"/>
</dbReference>
<reference evidence="4" key="1">
    <citation type="submission" date="2024-05" db="EMBL/GenBank/DDBJ databases">
        <title>Genome Sequences of Four Agar- Degrading Marine Bacteria.</title>
        <authorList>
            <person name="Phillips E.K."/>
            <person name="Shaffer J.C."/>
            <person name="Henson M.W."/>
            <person name="Temperton B."/>
            <person name="Thrash C.J."/>
            <person name="Martin M.O."/>
        </authorList>
    </citation>
    <scope>NUCLEOTIDE SEQUENCE</scope>
    <source>
        <strain evidence="4">EKP203</strain>
    </source>
</reference>
<keyword evidence="2" id="KW-0812">Transmembrane</keyword>
<dbReference type="PANTHER" id="PTHR22550:SF14">
    <property type="entry name" value="VWFA DOMAIN-CONTAINING PROTEIN"/>
    <property type="match status" value="1"/>
</dbReference>
<accession>A0ABT7Y3T0</accession>
<comment type="caution">
    <text evidence="4">The sequence shown here is derived from an EMBL/GenBank/DDBJ whole genome shotgun (WGS) entry which is preliminary data.</text>
</comment>
<dbReference type="RefSeq" id="WP_289962759.1">
    <property type="nucleotide sequence ID" value="NZ_JAUEOZ010000002.1"/>
</dbReference>
<dbReference type="Gene3D" id="3.40.50.410">
    <property type="entry name" value="von Willebrand factor, type A domain"/>
    <property type="match status" value="1"/>
</dbReference>
<gene>
    <name evidence="4" type="ORF">QWJ08_15315</name>
</gene>
<keyword evidence="5" id="KW-1185">Reference proteome</keyword>
<dbReference type="InterPro" id="IPR002035">
    <property type="entry name" value="VWF_A"/>
</dbReference>
<feature type="transmembrane region" description="Helical" evidence="2">
    <location>
        <begin position="16"/>
        <end position="34"/>
    </location>
</feature>
<dbReference type="SMART" id="SM00327">
    <property type="entry name" value="VWA"/>
    <property type="match status" value="1"/>
</dbReference>
<organism evidence="4 5">
    <name type="scientific">Vibrio agarivorans</name>
    <dbReference type="NCBI Taxonomy" id="153622"/>
    <lineage>
        <taxon>Bacteria</taxon>
        <taxon>Pseudomonadati</taxon>
        <taxon>Pseudomonadota</taxon>
        <taxon>Gammaproteobacteria</taxon>
        <taxon>Vibrionales</taxon>
        <taxon>Vibrionaceae</taxon>
        <taxon>Vibrio</taxon>
    </lineage>
</organism>
<evidence type="ECO:0000313" key="4">
    <source>
        <dbReference type="EMBL" id="MDN2482707.1"/>
    </source>
</evidence>
<name>A0ABT7Y3T0_9VIBR</name>
<sequence length="558" mass="63014">MFDWQNWSLFFSQFHFIRPLWLIALIPAFVLIAIRWKSDTKEEWHTTLPPHLRRALTIKQTGWQRQLPLKVLSATITLAIITCAGPTWQREVSPFGEDKAEVVFLIDVSHSMMQTDVPPSRLERAKHKIMDMIEYRSGGRNALIAFAGSAHIAMPMTYDQGVFAPFLTAIEPRIMPVAGKRVEQSLPALNTLLPDDTGATIVLVSDGVSASSIEMFAEYFQQTSHSLVVLAIGQPSSTSSNPTGYADLSRLASEAGGNLVHLSVDNKDIEQVTRLVERNMQLNGDNKMPWKDMGYALLIPIALLSLLWFRKGWLVQWAVLIALGLPSYLVSPSAYAQSTDVPSIEATKVATPTQWQQWWWDLWMTRDQQGQRLMNRGQYLQAAHQFESPIYQGVAYYYGRDYQQAHHAFMAAQSDLGDLYASMALARQREYLASRNLLQQLSEKPNLDSNLRHKVVQNLSAVKAIIEEIERYSESQMNTTDGAEESFEIGDNPQTSEGAEETVTEELLMKESLNANEILGSEALAQRWLDRIESDPSLFLQNKFYLQLEQQPTAGESQ</sequence>